<protein>
    <submittedName>
        <fullName evidence="1">Uncharacterized protein</fullName>
    </submittedName>
</protein>
<sequence>MKRIACVSIFYISICSICLAIRQSTTEPVKTVNVGVILGTTDEWIGKLCLTCIQMAHSDFYAAHSYYNTRLVLTVRDSKSDLIAATSAAVGLIKNAAVQAIIGPQDTREANLIIEVCNKAGVPILSFSATSPSLTSPRSPYFYRVAQNGCAQAHAISALVQAFEWKEVVPIYIRDIYSEEVISCITRALQEANVCVSYQVAIPQSPDDNHIVQELQKLTTLTTRVFIVHMSPILGSRLFAIAKEIGMMSEGYVWIITTEMTNQLASLNSSITDTMQGVLGLGAYFPKTKEFQDFHVRWKLKFQQENPSIIGPELNVYCLWAYDAVTALAMAVEKGGIEEFGFHKTSTDSSDTTDFETLGVSLSGPKLAESLSETRFQGLSGDFSLLDGEVNSSIFQIVNVFVDGKNVVGFWTPENGLARKLSSTEKDTNTGIYSTSRTNLGPIIWPGYSFSAPGGWDLLANGKKLRVVVPFNSLFRGFVNVDYDPSTNRIEASGYCIDVFKAVMEAMPYHVPYEFISVPRDHGNLTPGYYGHLINEVYLGKFDAAVGDITIRAKRSLYVDFTLPFTENQATFIVPTKLIRNKKETWIFLKPLTWELWVTSFCFFVFIGFVVWVLEQGFNTEHRGHPEHQKDKSLWFSLSTLVFSQWERIHSNLARFVVIIWIFLGLILIQSYTASLTTLLTVEQLRPAVTDVYQLKQSGDYVGYHNSYLVEFLRKMGFDETKLRAYKTPEECDKLLTMGSRNGGIAAAFDETPYIKVLQSRYCSKYTIIGPTFQTQGFAFAFRRNSPFVPDVSRAILNLTHRNKDVMKEIADKWFMNESLCRQHSTVDASYSLDLDSFRGLFLLSGIALSSALIIHAAMFLYRQRQKFIEFHPNKLLWKRICIMLRTINQKVVRIHTGEQIPRATTTTASNPHDIHVTDAS</sequence>
<reference evidence="1 2" key="1">
    <citation type="journal article" date="2022" name="DNA Res.">
        <title>Chromosomal-level genome assembly of the orchid tree Bauhinia variegata (Leguminosae; Cercidoideae) supports the allotetraploid origin hypothesis of Bauhinia.</title>
        <authorList>
            <person name="Zhong Y."/>
            <person name="Chen Y."/>
            <person name="Zheng D."/>
            <person name="Pang J."/>
            <person name="Liu Y."/>
            <person name="Luo S."/>
            <person name="Meng S."/>
            <person name="Qian L."/>
            <person name="Wei D."/>
            <person name="Dai S."/>
            <person name="Zhou R."/>
        </authorList>
    </citation>
    <scope>NUCLEOTIDE SEQUENCE [LARGE SCALE GENOMIC DNA]</scope>
    <source>
        <strain evidence="1">BV-YZ2020</strain>
    </source>
</reference>
<organism evidence="1 2">
    <name type="scientific">Bauhinia variegata</name>
    <name type="common">Purple orchid tree</name>
    <name type="synonym">Phanera variegata</name>
    <dbReference type="NCBI Taxonomy" id="167791"/>
    <lineage>
        <taxon>Eukaryota</taxon>
        <taxon>Viridiplantae</taxon>
        <taxon>Streptophyta</taxon>
        <taxon>Embryophyta</taxon>
        <taxon>Tracheophyta</taxon>
        <taxon>Spermatophyta</taxon>
        <taxon>Magnoliopsida</taxon>
        <taxon>eudicotyledons</taxon>
        <taxon>Gunneridae</taxon>
        <taxon>Pentapetalae</taxon>
        <taxon>rosids</taxon>
        <taxon>fabids</taxon>
        <taxon>Fabales</taxon>
        <taxon>Fabaceae</taxon>
        <taxon>Cercidoideae</taxon>
        <taxon>Cercideae</taxon>
        <taxon>Bauhiniinae</taxon>
        <taxon>Bauhinia</taxon>
    </lineage>
</organism>
<proteinExistence type="predicted"/>
<dbReference type="Proteomes" id="UP000828941">
    <property type="component" value="Chromosome 9"/>
</dbReference>
<gene>
    <name evidence="1" type="ORF">L6164_023540</name>
</gene>
<name>A0ACB9MLY4_BAUVA</name>
<evidence type="ECO:0000313" key="2">
    <source>
        <dbReference type="Proteomes" id="UP000828941"/>
    </source>
</evidence>
<dbReference type="EMBL" id="CM039434">
    <property type="protein sequence ID" value="KAI4323971.1"/>
    <property type="molecule type" value="Genomic_DNA"/>
</dbReference>
<accession>A0ACB9MLY4</accession>
<comment type="caution">
    <text evidence="1">The sequence shown here is derived from an EMBL/GenBank/DDBJ whole genome shotgun (WGS) entry which is preliminary data.</text>
</comment>
<keyword evidence="2" id="KW-1185">Reference proteome</keyword>
<evidence type="ECO:0000313" key="1">
    <source>
        <dbReference type="EMBL" id="KAI4323971.1"/>
    </source>
</evidence>